<keyword evidence="14" id="KW-0966">Cell projection</keyword>
<keyword evidence="11" id="KW-0998">Cell outer membrane</keyword>
<name>A0A0G3G615_9PSED</name>
<dbReference type="Proteomes" id="UP000035212">
    <property type="component" value="Chromosome"/>
</dbReference>
<evidence type="ECO:0000313" key="15">
    <source>
        <dbReference type="Proteomes" id="UP000035212"/>
    </source>
</evidence>
<proteinExistence type="inferred from homology"/>
<evidence type="ECO:0000256" key="6">
    <source>
        <dbReference type="ARBA" id="ARBA00011439"/>
    </source>
</evidence>
<reference evidence="15" key="2">
    <citation type="submission" date="2015-03" db="EMBL/GenBank/DDBJ databases">
        <authorList>
            <person name="Deng P."/>
            <person name="Lu S."/>
        </authorList>
    </citation>
    <scope>NUCLEOTIDE SEQUENCE [LARGE SCALE GENOMIC DNA]</scope>
    <source>
        <strain evidence="15">UFB2</strain>
    </source>
</reference>
<protein>
    <submittedName>
        <fullName evidence="14">Flagellar L-ring protein FlgH</fullName>
    </submittedName>
</protein>
<evidence type="ECO:0000256" key="11">
    <source>
        <dbReference type="ARBA" id="ARBA00023237"/>
    </source>
</evidence>
<accession>A0A0G3G615</accession>
<keyword evidence="14" id="KW-0969">Cilium</keyword>
<feature type="region of interest" description="Disordered" evidence="13">
    <location>
        <begin position="82"/>
        <end position="101"/>
    </location>
</feature>
<evidence type="ECO:0000313" key="14">
    <source>
        <dbReference type="EMBL" id="AKJ96673.1"/>
    </source>
</evidence>
<keyword evidence="9" id="KW-0564">Palmitate</keyword>
<dbReference type="PATRIC" id="fig|587753.11.peg.175"/>
<keyword evidence="14" id="KW-0282">Flagellum</keyword>
<evidence type="ECO:0000256" key="8">
    <source>
        <dbReference type="ARBA" id="ARBA00023136"/>
    </source>
</evidence>
<comment type="similarity">
    <text evidence="5">Belongs to the FlgH family.</text>
</comment>
<evidence type="ECO:0000256" key="5">
    <source>
        <dbReference type="ARBA" id="ARBA00006929"/>
    </source>
</evidence>
<dbReference type="Pfam" id="PF02107">
    <property type="entry name" value="FlgH"/>
    <property type="match status" value="1"/>
</dbReference>
<feature type="compositionally biased region" description="Polar residues" evidence="13">
    <location>
        <begin position="92"/>
        <end position="101"/>
    </location>
</feature>
<sequence>MWIDDIRGALLAMLLLPGVVCAQSLIDPDGYRSLTGDRRGYHLGDTLTVLVMESTSAQSAAGTGADSNTDISARTGLDSNTHQASLGLKGDTNGSGQTNRSGQIRTNVSVRIIEQLPEGLLRVSGEQRVTVNDEKQQVRITGLVRPDDIAYNNTVLSYRLADAQIDIVGDGVVTDAQKQNIVFRVLKWMRIL</sequence>
<dbReference type="PRINTS" id="PR01008">
    <property type="entry name" value="FLGLRINGFLGH"/>
</dbReference>
<evidence type="ECO:0000256" key="3">
    <source>
        <dbReference type="ARBA" id="ARBA00004442"/>
    </source>
</evidence>
<organism evidence="14 15">
    <name type="scientific">Pseudomonas chlororaphis</name>
    <dbReference type="NCBI Taxonomy" id="587753"/>
    <lineage>
        <taxon>Bacteria</taxon>
        <taxon>Pseudomonadati</taxon>
        <taxon>Pseudomonadota</taxon>
        <taxon>Gammaproteobacteria</taxon>
        <taxon>Pseudomonadales</taxon>
        <taxon>Pseudomonadaceae</taxon>
        <taxon>Pseudomonas</taxon>
    </lineage>
</organism>
<evidence type="ECO:0000256" key="13">
    <source>
        <dbReference type="SAM" id="MobiDB-lite"/>
    </source>
</evidence>
<evidence type="ECO:0000256" key="7">
    <source>
        <dbReference type="ARBA" id="ARBA00022729"/>
    </source>
</evidence>
<gene>
    <name evidence="14" type="ORF">VM99_00850</name>
</gene>
<evidence type="ECO:0000256" key="1">
    <source>
        <dbReference type="ARBA" id="ARBA00002591"/>
    </source>
</evidence>
<dbReference type="GO" id="GO:0003774">
    <property type="term" value="F:cytoskeletal motor activity"/>
    <property type="evidence" value="ECO:0007669"/>
    <property type="project" value="InterPro"/>
</dbReference>
<dbReference type="InterPro" id="IPR000527">
    <property type="entry name" value="Flag_Lring"/>
</dbReference>
<dbReference type="EMBL" id="CP011020">
    <property type="protein sequence ID" value="AKJ96673.1"/>
    <property type="molecule type" value="Genomic_DNA"/>
</dbReference>
<evidence type="ECO:0000256" key="10">
    <source>
        <dbReference type="ARBA" id="ARBA00023143"/>
    </source>
</evidence>
<keyword evidence="10" id="KW-0975">Bacterial flagellum</keyword>
<dbReference type="PANTHER" id="PTHR34933:SF1">
    <property type="entry name" value="FLAGELLAR L-RING PROTEIN"/>
    <property type="match status" value="1"/>
</dbReference>
<evidence type="ECO:0000256" key="9">
    <source>
        <dbReference type="ARBA" id="ARBA00023139"/>
    </source>
</evidence>
<keyword evidence="7" id="KW-0732">Signal</keyword>
<comment type="subcellular location">
    <subcellularLocation>
        <location evidence="2">Bacterial flagellum basal body</location>
    </subcellularLocation>
    <subcellularLocation>
        <location evidence="3">Cell outer membrane</location>
    </subcellularLocation>
    <subcellularLocation>
        <location evidence="4">Membrane</location>
        <topology evidence="4">Lipid-anchor</topology>
    </subcellularLocation>
</comment>
<comment type="function">
    <text evidence="1">Assembles around the rod to form the L-ring and probably protects the motor/basal body from shearing forces during rotation.</text>
</comment>
<dbReference type="PANTHER" id="PTHR34933">
    <property type="entry name" value="FLAGELLAR L-RING PROTEIN"/>
    <property type="match status" value="1"/>
</dbReference>
<dbReference type="AlphaFoldDB" id="A0A0G3G615"/>
<dbReference type="GO" id="GO:0071973">
    <property type="term" value="P:bacterial-type flagellum-dependent cell motility"/>
    <property type="evidence" value="ECO:0007669"/>
    <property type="project" value="InterPro"/>
</dbReference>
<evidence type="ECO:0000256" key="12">
    <source>
        <dbReference type="ARBA" id="ARBA00023288"/>
    </source>
</evidence>
<keyword evidence="8" id="KW-0472">Membrane</keyword>
<comment type="subunit">
    <text evidence="6">The basal body constitutes a major portion of the flagellar organelle and consists of four rings (L,P,S, and M) mounted on a central rod.</text>
</comment>
<keyword evidence="12" id="KW-0449">Lipoprotein</keyword>
<dbReference type="GO" id="GO:0009279">
    <property type="term" value="C:cell outer membrane"/>
    <property type="evidence" value="ECO:0007669"/>
    <property type="project" value="UniProtKB-SubCell"/>
</dbReference>
<reference evidence="14 15" key="1">
    <citation type="journal article" date="2015" name="Stand. Genomic Sci.">
        <title>Complete genome of Pseudomonas chlororaphis strain UFB2, a soil bacterium with antibacterial activity against bacterial canker pathogen of tomato.</title>
        <authorList>
            <person name="Deng P."/>
            <person name="Wang X."/>
            <person name="Baird S.M."/>
            <person name="Lu S.E."/>
        </authorList>
    </citation>
    <scope>NUCLEOTIDE SEQUENCE [LARGE SCALE GENOMIC DNA]</scope>
    <source>
        <strain evidence="14 15">UFB2</strain>
    </source>
</reference>
<evidence type="ECO:0000256" key="4">
    <source>
        <dbReference type="ARBA" id="ARBA00004635"/>
    </source>
</evidence>
<dbReference type="GO" id="GO:0009427">
    <property type="term" value="C:bacterial-type flagellum basal body, distal rod, L ring"/>
    <property type="evidence" value="ECO:0007669"/>
    <property type="project" value="InterPro"/>
</dbReference>
<evidence type="ECO:0000256" key="2">
    <source>
        <dbReference type="ARBA" id="ARBA00004117"/>
    </source>
</evidence>